<keyword evidence="3" id="KW-1185">Reference proteome</keyword>
<protein>
    <submittedName>
        <fullName evidence="2">Uncharacterized protein</fullName>
    </submittedName>
</protein>
<organism evidence="2 3">
    <name type="scientific">Podila verticillata NRRL 6337</name>
    <dbReference type="NCBI Taxonomy" id="1069443"/>
    <lineage>
        <taxon>Eukaryota</taxon>
        <taxon>Fungi</taxon>
        <taxon>Fungi incertae sedis</taxon>
        <taxon>Mucoromycota</taxon>
        <taxon>Mortierellomycotina</taxon>
        <taxon>Mortierellomycetes</taxon>
        <taxon>Mortierellales</taxon>
        <taxon>Mortierellaceae</taxon>
        <taxon>Podila</taxon>
    </lineage>
</organism>
<reference evidence="2 3" key="1">
    <citation type="submission" date="2011-02" db="EMBL/GenBank/DDBJ databases">
        <title>The Genome Sequence of Mortierella verticillata NRRL 6337.</title>
        <authorList>
            <consortium name="The Broad Institute Genome Sequencing Platform"/>
            <person name="Russ C."/>
            <person name="Cuomo C."/>
            <person name="Burger G."/>
            <person name="Gray M.W."/>
            <person name="Holland P.W.H."/>
            <person name="King N."/>
            <person name="Lang F.B.F."/>
            <person name="Roger A.J."/>
            <person name="Ruiz-Trillo I."/>
            <person name="Young S.K."/>
            <person name="Zeng Q."/>
            <person name="Gargeya S."/>
            <person name="Alvarado L."/>
            <person name="Berlin A."/>
            <person name="Chapman S.B."/>
            <person name="Chen Z."/>
            <person name="Freedman E."/>
            <person name="Gellesch M."/>
            <person name="Goldberg J."/>
            <person name="Griggs A."/>
            <person name="Gujja S."/>
            <person name="Heilman E."/>
            <person name="Heiman D."/>
            <person name="Howarth C."/>
            <person name="Mehta T."/>
            <person name="Neiman D."/>
            <person name="Pearson M."/>
            <person name="Roberts A."/>
            <person name="Saif S."/>
            <person name="Shea T."/>
            <person name="Shenoy N."/>
            <person name="Sisk P."/>
            <person name="Stolte C."/>
            <person name="Sykes S."/>
            <person name="White J."/>
            <person name="Yandava C."/>
            <person name="Haas B."/>
            <person name="Nusbaum C."/>
            <person name="Birren B."/>
        </authorList>
    </citation>
    <scope>NUCLEOTIDE SEQUENCE [LARGE SCALE GENOMIC DNA]</scope>
    <source>
        <strain evidence="2 3">NRRL 6337</strain>
    </source>
</reference>
<evidence type="ECO:0000256" key="1">
    <source>
        <dbReference type="SAM" id="Phobius"/>
    </source>
</evidence>
<dbReference type="Proteomes" id="UP000243308">
    <property type="component" value="Unassembled WGS sequence"/>
</dbReference>
<accession>A0A086TLC9</accession>
<dbReference type="EMBL" id="KN042430">
    <property type="protein sequence ID" value="KFH62756.1"/>
    <property type="molecule type" value="Genomic_DNA"/>
</dbReference>
<keyword evidence="1" id="KW-0472">Membrane</keyword>
<evidence type="ECO:0000313" key="2">
    <source>
        <dbReference type="EMBL" id="KFH62756.1"/>
    </source>
</evidence>
<dbReference type="AlphaFoldDB" id="A0A086TLC9"/>
<feature type="transmembrane region" description="Helical" evidence="1">
    <location>
        <begin position="56"/>
        <end position="75"/>
    </location>
</feature>
<gene>
    <name evidence="2" type="ORF">MVEG_11282</name>
</gene>
<keyword evidence="1" id="KW-0812">Transmembrane</keyword>
<sequence>MCPSPPFPSTHNTHSLTPHAFRTTTDRHKLVSSVYPSIHSFVVESLRSVKKKKKPLGCLGRYIILLFSAAVLLFLPSSLSLSLSTHPHTHIHTYLIQQISPSQSK</sequence>
<evidence type="ECO:0000313" key="3">
    <source>
        <dbReference type="Proteomes" id="UP000243308"/>
    </source>
</evidence>
<name>A0A086TLC9_9FUNG</name>
<proteinExistence type="predicted"/>
<keyword evidence="1" id="KW-1133">Transmembrane helix</keyword>